<dbReference type="CDD" id="cd06422">
    <property type="entry name" value="NTP_transferase_like_1"/>
    <property type="match status" value="1"/>
</dbReference>
<proteinExistence type="predicted"/>
<sequence>MRALVLAAGRGQRMSPLSDDCPKPLLEVGGKPLLLWQIERLRDAGIKELVINLGWRGERIVQRLGDGAALGVRIVYSPEPPTAWETGGAVASALPLLRDAHDTPFAVLSGDVYTDYDYARLHDAAARIAGDAGTSAHFVLTDNPPHHPRGDMALDAGGRVRRRGALLNYGNIAVFRPALFESQPAHAAWPLFPWLYAEVDAGRVTGEHFTGAWHNVGTPHELAALDAALRARLPSAAGA</sequence>
<evidence type="ECO:0000256" key="1">
    <source>
        <dbReference type="ARBA" id="ARBA00022679"/>
    </source>
</evidence>
<comment type="caution">
    <text evidence="4">The sequence shown here is derived from an EMBL/GenBank/DDBJ whole genome shotgun (WGS) entry which is preliminary data.</text>
</comment>
<dbReference type="PANTHER" id="PTHR43584">
    <property type="entry name" value="NUCLEOTIDYL TRANSFERASE"/>
    <property type="match status" value="1"/>
</dbReference>
<dbReference type="PANTHER" id="PTHR43584:SF8">
    <property type="entry name" value="N-ACETYLMURAMATE ALPHA-1-PHOSPHATE URIDYLYLTRANSFERASE"/>
    <property type="match status" value="1"/>
</dbReference>
<accession>A0A1J5QJQ1</accession>
<dbReference type="EMBL" id="MLJW01000679">
    <property type="protein sequence ID" value="OIQ83704.1"/>
    <property type="molecule type" value="Genomic_DNA"/>
</dbReference>
<dbReference type="SUPFAM" id="SSF53448">
    <property type="entry name" value="Nucleotide-diphospho-sugar transferases"/>
    <property type="match status" value="1"/>
</dbReference>
<organism evidence="4">
    <name type="scientific">mine drainage metagenome</name>
    <dbReference type="NCBI Taxonomy" id="410659"/>
    <lineage>
        <taxon>unclassified sequences</taxon>
        <taxon>metagenomes</taxon>
        <taxon>ecological metagenomes</taxon>
    </lineage>
</organism>
<feature type="domain" description="Nucleotidyl transferase" evidence="3">
    <location>
        <begin position="3"/>
        <end position="161"/>
    </location>
</feature>
<protein>
    <submittedName>
        <fullName evidence="4">Glucose-1-phosphate thymidylyltransferase</fullName>
        <ecNumber evidence="4">2.7.7.24</ecNumber>
    </submittedName>
</protein>
<dbReference type="AlphaFoldDB" id="A0A1J5QJQ1"/>
<dbReference type="Gene3D" id="3.90.550.10">
    <property type="entry name" value="Spore Coat Polysaccharide Biosynthesis Protein SpsA, Chain A"/>
    <property type="match status" value="1"/>
</dbReference>
<dbReference type="GO" id="GO:0008879">
    <property type="term" value="F:glucose-1-phosphate thymidylyltransferase activity"/>
    <property type="evidence" value="ECO:0007669"/>
    <property type="project" value="UniProtKB-EC"/>
</dbReference>
<name>A0A1J5QJQ1_9ZZZZ</name>
<dbReference type="Pfam" id="PF00483">
    <property type="entry name" value="NTP_transferase"/>
    <property type="match status" value="1"/>
</dbReference>
<dbReference type="NCBIfam" id="NF045761">
    <property type="entry name" value="NAMPUrTaseMurU"/>
    <property type="match status" value="1"/>
</dbReference>
<gene>
    <name evidence="4" type="primary">rmlA_11</name>
    <name evidence="4" type="ORF">GALL_344840</name>
</gene>
<reference evidence="4" key="1">
    <citation type="submission" date="2016-10" db="EMBL/GenBank/DDBJ databases">
        <title>Sequence of Gallionella enrichment culture.</title>
        <authorList>
            <person name="Poehlein A."/>
            <person name="Muehling M."/>
            <person name="Daniel R."/>
        </authorList>
    </citation>
    <scope>NUCLEOTIDE SEQUENCE</scope>
</reference>
<evidence type="ECO:0000313" key="4">
    <source>
        <dbReference type="EMBL" id="OIQ83704.1"/>
    </source>
</evidence>
<evidence type="ECO:0000256" key="2">
    <source>
        <dbReference type="ARBA" id="ARBA00022695"/>
    </source>
</evidence>
<keyword evidence="1 4" id="KW-0808">Transferase</keyword>
<evidence type="ECO:0000259" key="3">
    <source>
        <dbReference type="Pfam" id="PF00483"/>
    </source>
</evidence>
<dbReference type="InterPro" id="IPR054790">
    <property type="entry name" value="MurU"/>
</dbReference>
<dbReference type="InterPro" id="IPR005835">
    <property type="entry name" value="NTP_transferase_dom"/>
</dbReference>
<dbReference type="InterPro" id="IPR050065">
    <property type="entry name" value="GlmU-like"/>
</dbReference>
<keyword evidence="2 4" id="KW-0548">Nucleotidyltransferase</keyword>
<dbReference type="EC" id="2.7.7.24" evidence="4"/>
<dbReference type="InterPro" id="IPR029044">
    <property type="entry name" value="Nucleotide-diphossugar_trans"/>
</dbReference>